<evidence type="ECO:0000259" key="3">
    <source>
        <dbReference type="PROSITE" id="PS50119"/>
    </source>
</evidence>
<dbReference type="PROSITE" id="PS50119">
    <property type="entry name" value="ZF_BBOX"/>
    <property type="match status" value="1"/>
</dbReference>
<dbReference type="SUPFAM" id="SSF57845">
    <property type="entry name" value="B-box zinc-binding domain"/>
    <property type="match status" value="1"/>
</dbReference>
<dbReference type="InterPro" id="IPR006734">
    <property type="entry name" value="PLATZ"/>
</dbReference>
<keyword evidence="1" id="KW-0479">Metal-binding</keyword>
<proteinExistence type="predicted"/>
<keyword evidence="1" id="KW-0862">Zinc</keyword>
<protein>
    <recommendedName>
        <fullName evidence="3">B box-type domain-containing protein</fullName>
    </recommendedName>
</protein>
<dbReference type="PANTHER" id="PTHR31065">
    <property type="entry name" value="PLATZ TRANSCRIPTION FACTOR FAMILY PROTEIN"/>
    <property type="match status" value="1"/>
</dbReference>
<dbReference type="OrthoDB" id="890219at2759"/>
<reference evidence="4" key="1">
    <citation type="submission" date="2020-07" db="EMBL/GenBank/DDBJ databases">
        <title>Ethylene signaling mediates host invasion by parasitic plants.</title>
        <authorList>
            <person name="Yoshida S."/>
        </authorList>
    </citation>
    <scope>NUCLEOTIDE SEQUENCE</scope>
    <source>
        <strain evidence="4">Okayama</strain>
    </source>
</reference>
<dbReference type="PANTHER" id="PTHR31065:SF9">
    <property type="entry name" value="TRANSCRIPTION FACTOR FAMILY PROTEIN, PUTATIVE-RELATED"/>
    <property type="match status" value="1"/>
</dbReference>
<dbReference type="Proteomes" id="UP000653305">
    <property type="component" value="Unassembled WGS sequence"/>
</dbReference>
<organism evidence="4 5">
    <name type="scientific">Phtheirospermum japonicum</name>
    <dbReference type="NCBI Taxonomy" id="374723"/>
    <lineage>
        <taxon>Eukaryota</taxon>
        <taxon>Viridiplantae</taxon>
        <taxon>Streptophyta</taxon>
        <taxon>Embryophyta</taxon>
        <taxon>Tracheophyta</taxon>
        <taxon>Spermatophyta</taxon>
        <taxon>Magnoliopsida</taxon>
        <taxon>eudicotyledons</taxon>
        <taxon>Gunneridae</taxon>
        <taxon>Pentapetalae</taxon>
        <taxon>asterids</taxon>
        <taxon>lamiids</taxon>
        <taxon>Lamiales</taxon>
        <taxon>Orobanchaceae</taxon>
        <taxon>Orobanchaceae incertae sedis</taxon>
        <taxon>Phtheirospermum</taxon>
    </lineage>
</organism>
<gene>
    <name evidence="4" type="ORF">PHJA_001745100</name>
</gene>
<sequence>MIFFEKCLSHDLPKNELNRFCITCEASICKHCVKGSGHKDHKLLTIYRHVYQNAVPISEMEIHIDCDNIQSYKCNKMWVVSLNPLPHKGSGLHIEDDESCYVCKRKLTDPERFRFCSITCKGVCGTCTIQIPEQLDVGTSQLRDVAQHHDIPSKRERSRKGVPHRAPFS</sequence>
<dbReference type="Gene3D" id="3.30.160.60">
    <property type="entry name" value="Classic Zinc Finger"/>
    <property type="match status" value="1"/>
</dbReference>
<feature type="domain" description="B box-type" evidence="3">
    <location>
        <begin position="7"/>
        <end position="46"/>
    </location>
</feature>
<accession>A0A830C8V9</accession>
<feature type="region of interest" description="Disordered" evidence="2">
    <location>
        <begin position="146"/>
        <end position="169"/>
    </location>
</feature>
<feature type="compositionally biased region" description="Basic and acidic residues" evidence="2">
    <location>
        <begin position="146"/>
        <end position="155"/>
    </location>
</feature>
<evidence type="ECO:0000313" key="4">
    <source>
        <dbReference type="EMBL" id="GFP96010.1"/>
    </source>
</evidence>
<comment type="caution">
    <text evidence="4">The sequence shown here is derived from an EMBL/GenBank/DDBJ whole genome shotgun (WGS) entry which is preliminary data.</text>
</comment>
<dbReference type="EMBL" id="BMAC01000414">
    <property type="protein sequence ID" value="GFP96010.1"/>
    <property type="molecule type" value="Genomic_DNA"/>
</dbReference>
<dbReference type="InterPro" id="IPR000315">
    <property type="entry name" value="Znf_B-box"/>
</dbReference>
<keyword evidence="5" id="KW-1185">Reference proteome</keyword>
<dbReference type="GO" id="GO:0008270">
    <property type="term" value="F:zinc ion binding"/>
    <property type="evidence" value="ECO:0007669"/>
    <property type="project" value="UniProtKB-KW"/>
</dbReference>
<evidence type="ECO:0000256" key="2">
    <source>
        <dbReference type="SAM" id="MobiDB-lite"/>
    </source>
</evidence>
<keyword evidence="1" id="KW-0863">Zinc-finger</keyword>
<evidence type="ECO:0000256" key="1">
    <source>
        <dbReference type="PROSITE-ProRule" id="PRU00024"/>
    </source>
</evidence>
<dbReference type="Pfam" id="PF04640">
    <property type="entry name" value="PLATZ"/>
    <property type="match status" value="1"/>
</dbReference>
<name>A0A830C8V9_9LAMI</name>
<evidence type="ECO:0000313" key="5">
    <source>
        <dbReference type="Proteomes" id="UP000653305"/>
    </source>
</evidence>
<dbReference type="AlphaFoldDB" id="A0A830C8V9"/>